<dbReference type="PRINTS" id="PR00320">
    <property type="entry name" value="GPROTEINBRPT"/>
</dbReference>
<dbReference type="InterPro" id="IPR020472">
    <property type="entry name" value="WD40_PAC1"/>
</dbReference>
<dbReference type="Gene3D" id="2.120.10.80">
    <property type="entry name" value="Kelch-type beta propeller"/>
    <property type="match status" value="2"/>
</dbReference>
<dbReference type="Pfam" id="PF24681">
    <property type="entry name" value="Kelch_KLHDC2_KLHL20_DRC7"/>
    <property type="match status" value="1"/>
</dbReference>
<dbReference type="VEuPathDB" id="GiardiaDB:GMRT_15003"/>
<dbReference type="InterPro" id="IPR001680">
    <property type="entry name" value="WD40_rpt"/>
</dbReference>
<evidence type="ECO:0000256" key="6">
    <source>
        <dbReference type="SAM" id="MobiDB-lite"/>
    </source>
</evidence>
<organism evidence="7 8">
    <name type="scientific">Giardia muris</name>
    <dbReference type="NCBI Taxonomy" id="5742"/>
    <lineage>
        <taxon>Eukaryota</taxon>
        <taxon>Metamonada</taxon>
        <taxon>Diplomonadida</taxon>
        <taxon>Hexamitidae</taxon>
        <taxon>Giardiinae</taxon>
        <taxon>Giardia</taxon>
    </lineage>
</organism>
<dbReference type="PANTHER" id="PTHR46093:SF18">
    <property type="entry name" value="FIBRONECTIN TYPE-III DOMAIN-CONTAINING PROTEIN"/>
    <property type="match status" value="1"/>
</dbReference>
<name>A0A4Z1SP78_GIAMU</name>
<feature type="region of interest" description="Disordered" evidence="6">
    <location>
        <begin position="885"/>
        <end position="905"/>
    </location>
</feature>
<keyword evidence="5" id="KW-0175">Coiled coil</keyword>
<keyword evidence="8" id="KW-1185">Reference proteome</keyword>
<proteinExistence type="predicted"/>
<evidence type="ECO:0000256" key="1">
    <source>
        <dbReference type="ARBA" id="ARBA00022441"/>
    </source>
</evidence>
<evidence type="ECO:0000256" key="3">
    <source>
        <dbReference type="ARBA" id="ARBA00022737"/>
    </source>
</evidence>
<evidence type="ECO:0000256" key="4">
    <source>
        <dbReference type="PROSITE-ProRule" id="PRU00221"/>
    </source>
</evidence>
<accession>A0A4Z1SP78</accession>
<keyword evidence="2 4" id="KW-0853">WD repeat</keyword>
<feature type="compositionally biased region" description="Polar residues" evidence="6">
    <location>
        <begin position="886"/>
        <end position="897"/>
    </location>
</feature>
<dbReference type="SMART" id="SM00320">
    <property type="entry name" value="WD40"/>
    <property type="match status" value="5"/>
</dbReference>
<feature type="coiled-coil region" evidence="5">
    <location>
        <begin position="777"/>
        <end position="804"/>
    </location>
</feature>
<dbReference type="Gene3D" id="2.130.10.10">
    <property type="entry name" value="YVTN repeat-like/Quinoprotein amine dehydrogenase"/>
    <property type="match status" value="1"/>
</dbReference>
<dbReference type="PROSITE" id="PS50082">
    <property type="entry name" value="WD_REPEATS_2"/>
    <property type="match status" value="1"/>
</dbReference>
<dbReference type="InterPro" id="IPR019775">
    <property type="entry name" value="WD40_repeat_CS"/>
</dbReference>
<dbReference type="InterPro" id="IPR006652">
    <property type="entry name" value="Kelch_1"/>
</dbReference>
<dbReference type="InterPro" id="IPR015943">
    <property type="entry name" value="WD40/YVTN_repeat-like_dom_sf"/>
</dbReference>
<dbReference type="SUPFAM" id="SSF50978">
    <property type="entry name" value="WD40 repeat-like"/>
    <property type="match status" value="1"/>
</dbReference>
<evidence type="ECO:0000313" key="7">
    <source>
        <dbReference type="EMBL" id="TNJ27440.1"/>
    </source>
</evidence>
<dbReference type="InterPro" id="IPR015915">
    <property type="entry name" value="Kelch-typ_b-propeller"/>
</dbReference>
<evidence type="ECO:0000256" key="5">
    <source>
        <dbReference type="SAM" id="Coils"/>
    </source>
</evidence>
<dbReference type="OrthoDB" id="10251809at2759"/>
<dbReference type="SMART" id="SM00612">
    <property type="entry name" value="Kelch"/>
    <property type="match status" value="3"/>
</dbReference>
<dbReference type="SUPFAM" id="SSF117281">
    <property type="entry name" value="Kelch motif"/>
    <property type="match status" value="1"/>
</dbReference>
<gene>
    <name evidence="7" type="ORF">GMRT_15003</name>
</gene>
<feature type="repeat" description="WD" evidence="4">
    <location>
        <begin position="1298"/>
        <end position="1312"/>
    </location>
</feature>
<dbReference type="PROSITE" id="PS00678">
    <property type="entry name" value="WD_REPEATS_1"/>
    <property type="match status" value="1"/>
</dbReference>
<keyword evidence="1" id="KW-0880">Kelch repeat</keyword>
<sequence length="1407" mass="153424">MPGQSEYVSLYRPEMARFVTRANHTAVFLEPAIYMFGGTDGVEVFNSISAFDLDTRLWSDLPLRDPCPCPRIKHAACLVRWQHVDYIYIFGGVDGTQCLDDFWRCNLSTGAFELIVPAGSRAPPALSSHCMARLGASEIVVFGGVSNKQLVTQTWFYNLETNTWSTSPYNFDQPEPCMGASIVSMPGGHCLLFGGISTNGFLSHCWKLTSTHRWELLPVQKNGPMPRAFHCALPIGEDRLLIHGGEYGKQPDQKLSDTWILYASSRIWKRLQDSLFTPQPRSNHAAVIWRSKSGNYRLFIIGGRGREGLVNEFWCFNLTKAGLGQEDYMPALSLTQLDPGGRSLMLASSVYDTNVAASTVNQGVHGSMGLALQPRSAAVSFNMPDRDDEPLDLCLTQHSARRASSRSYAQSELEASRHSELAIIQRKIKDALDQVELLAESHNTMSEVMAAKFTGLDQAIATLRNAIVSGRGAGQEVAVPDDSAIQAVRAHLEAEMAQLKVELMGAVASASSGAPQRQQTVHPDLLKADIMAECRKLVQGEAMKVQTEIIANTRMQCLNIQNAAKADYGTAMDGLGKLSQAFQQLEASCVERCVPRAEVQTHEPRISALEALTAKHGGELGDQRQNLAELERALADLSETIAVFCRIDSGKGNSLADAVRHLLRPDFDELRAKVSRLEKVTTNVTTGIQEIEEHLSARPGSTPGEGEKLSIFTHPEALLRDEASVLFIQNAAAPFVTDLIADLRKDTLATIEGLRTELGDIMRGLSKEKEGSPSSDAPALQDQLVSLQTRLEEIQKRVGSLEVKRPGTSINTSELVESIAPDLLSQCCAYVDNVRQRLEETSMTRERGVNQTMSEHADRLIACEARLAEYQVSLDMITNILCNDDPVSNRSSRSSTPVEREDKVDAQGYHKLRSQVSKLAKEASAMQITLIGLTDAQQKLSDEMLRLSSERDRVVDASGGLVDEDRSQLLGHIETLRNELQRKDFAFDELQRRVLQLETRPHLSAEDVMDIAAGMVAASQTMKTSVVNVGSPGPISVVQAPSTELRPATSMSLGPTEEPNLPCPEFLSLIPVAPHFNASAWGELRYVQRTIFDQATHSGAYFTSVSVDPSFNLIAASDGGFLRVWNCAALAREDFRAAMDMHSSLRAFDIIAAEDVIECPGVTCCAVGGNFLCAGNDRGYLAAWPSVGDPYQVIAFPNDAVSALTVLVSSTKRRVVGGSENGSVLIWDPLDERVARLGSHTAAVTCADAHGQYCLTGSRDCSAIVWDVHAEREYTRCVGHSAPVLCCHVCQGSAPIAATGSEDGTVRLWDLRDFASTSGKTRYIFKTADDMAHGIVGVHLNRDLLISTSSGGTIKLWDLRMPSPECIQTLGIDSTKILASGVLNNSFVLSADVGSLIVLEFQGKENV</sequence>
<evidence type="ECO:0000256" key="2">
    <source>
        <dbReference type="ARBA" id="ARBA00022574"/>
    </source>
</evidence>
<dbReference type="EMBL" id="VDLU01000003">
    <property type="protein sequence ID" value="TNJ27440.1"/>
    <property type="molecule type" value="Genomic_DNA"/>
</dbReference>
<reference evidence="7 8" key="1">
    <citation type="submission" date="2019-05" db="EMBL/GenBank/DDBJ databases">
        <title>The compact genome of Giardia muris reveals important steps in the evolution of intestinal protozoan parasites.</title>
        <authorList>
            <person name="Xu F."/>
            <person name="Jimenez-Gonzalez A."/>
            <person name="Einarsson E."/>
            <person name="Astvaldsson A."/>
            <person name="Peirasmaki D."/>
            <person name="Eckmann L."/>
            <person name="Andersson J.O."/>
            <person name="Svard S.G."/>
            <person name="Jerlstrom-Hultqvist J."/>
        </authorList>
    </citation>
    <scope>NUCLEOTIDE SEQUENCE [LARGE SCALE GENOMIC DNA]</scope>
    <source>
        <strain evidence="7 8">Roberts-Thomson</strain>
    </source>
</reference>
<keyword evidence="3" id="KW-0677">Repeat</keyword>
<comment type="caution">
    <text evidence="7">The sequence shown here is derived from an EMBL/GenBank/DDBJ whole genome shotgun (WGS) entry which is preliminary data.</text>
</comment>
<evidence type="ECO:0000313" key="8">
    <source>
        <dbReference type="Proteomes" id="UP000315496"/>
    </source>
</evidence>
<protein>
    <submittedName>
        <fullName evidence="7">Kelch repeat-containing protein</fullName>
    </submittedName>
</protein>
<dbReference type="PANTHER" id="PTHR46093">
    <property type="entry name" value="ACYL-COA-BINDING DOMAIN-CONTAINING PROTEIN 5"/>
    <property type="match status" value="1"/>
</dbReference>
<dbReference type="Proteomes" id="UP000315496">
    <property type="component" value="Chromosome 3"/>
</dbReference>
<dbReference type="Pfam" id="PF00400">
    <property type="entry name" value="WD40"/>
    <property type="match status" value="2"/>
</dbReference>
<dbReference type="InterPro" id="IPR036322">
    <property type="entry name" value="WD40_repeat_dom_sf"/>
</dbReference>